<accession>A0A4P6ZZI5</accession>
<proteinExistence type="predicted"/>
<dbReference type="Gene3D" id="2.10.260.10">
    <property type="match status" value="1"/>
</dbReference>
<dbReference type="SUPFAM" id="SSF89447">
    <property type="entry name" value="AbrB/MazE/MraZ-like"/>
    <property type="match status" value="1"/>
</dbReference>
<dbReference type="RefSeq" id="WP_134210560.1">
    <property type="nucleotide sequence ID" value="NZ_CP038015.1"/>
</dbReference>
<organism evidence="1 2">
    <name type="scientific">Paenisporosarcina antarctica</name>
    <dbReference type="NCBI Taxonomy" id="417367"/>
    <lineage>
        <taxon>Bacteria</taxon>
        <taxon>Bacillati</taxon>
        <taxon>Bacillota</taxon>
        <taxon>Bacilli</taxon>
        <taxon>Bacillales</taxon>
        <taxon>Caryophanaceae</taxon>
        <taxon>Paenisporosarcina</taxon>
    </lineage>
</organism>
<name>A0A4P6ZZI5_9BACL</name>
<evidence type="ECO:0008006" key="3">
    <source>
        <dbReference type="Google" id="ProtNLM"/>
    </source>
</evidence>
<dbReference type="KEGG" id="panc:E2636_12895"/>
<dbReference type="OrthoDB" id="9795766at2"/>
<dbReference type="NCBIfam" id="TIGR02609">
    <property type="entry name" value="doc_partner"/>
    <property type="match status" value="1"/>
</dbReference>
<evidence type="ECO:0000313" key="1">
    <source>
        <dbReference type="EMBL" id="QBP41991.1"/>
    </source>
</evidence>
<evidence type="ECO:0000313" key="2">
    <source>
        <dbReference type="Proteomes" id="UP000294292"/>
    </source>
</evidence>
<gene>
    <name evidence="1" type="ORF">E2636_12895</name>
</gene>
<dbReference type="InterPro" id="IPR013432">
    <property type="entry name" value="Doc_partner"/>
</dbReference>
<dbReference type="AlphaFoldDB" id="A0A4P6ZZI5"/>
<dbReference type="EMBL" id="CP038015">
    <property type="protein sequence ID" value="QBP41991.1"/>
    <property type="molecule type" value="Genomic_DNA"/>
</dbReference>
<dbReference type="InterPro" id="IPR037914">
    <property type="entry name" value="SpoVT-AbrB_sf"/>
</dbReference>
<keyword evidence="2" id="KW-1185">Reference proteome</keyword>
<sequence>MEDNQQFFRKVNQMGYSLSVGIPKDLAVRLNLQKGDDLQLTLNKETDGIMMKKVMNMDMNPNLLKSMDRVMNKYTTMFENLKDR</sequence>
<protein>
    <recommendedName>
        <fullName evidence="3">AbrB/MazE/SpoVT family DNA-binding domain-containing protein</fullName>
    </recommendedName>
</protein>
<reference evidence="1 2" key="1">
    <citation type="submission" date="2019-03" db="EMBL/GenBank/DDBJ databases">
        <title>Complete genome sequence of Paenisporosarcina antarctica CGMCC 1.6503T.</title>
        <authorList>
            <person name="Rong J.-C."/>
            <person name="Chi N.-Y."/>
            <person name="Zhang Q.-F."/>
        </authorList>
    </citation>
    <scope>NUCLEOTIDE SEQUENCE [LARGE SCALE GENOMIC DNA]</scope>
    <source>
        <strain evidence="1 2">CGMCC 1.6503</strain>
    </source>
</reference>
<dbReference type="Proteomes" id="UP000294292">
    <property type="component" value="Chromosome"/>
</dbReference>